<reference evidence="2 3" key="1">
    <citation type="submission" date="2020-12" db="EMBL/GenBank/DDBJ databases">
        <title>Concerted genomic and epigenomic changes stabilize Arabidopsis allopolyploids.</title>
        <authorList>
            <person name="Chen Z."/>
        </authorList>
    </citation>
    <scope>NUCLEOTIDE SEQUENCE [LARGE SCALE GENOMIC DNA]</scope>
    <source>
        <strain evidence="2">Allo738</strain>
        <tissue evidence="2">Leaf</tissue>
    </source>
</reference>
<sequence>MSILKERKTSDGIPPQTLSSANFFSDEGGNIFSVDRRESI</sequence>
<feature type="region of interest" description="Disordered" evidence="1">
    <location>
        <begin position="1"/>
        <end position="40"/>
    </location>
</feature>
<dbReference type="EMBL" id="JAEFBK010000005">
    <property type="protein sequence ID" value="KAG7605231.1"/>
    <property type="molecule type" value="Genomic_DNA"/>
</dbReference>
<dbReference type="AlphaFoldDB" id="A0A8T2DDR3"/>
<feature type="compositionally biased region" description="Basic and acidic residues" evidence="1">
    <location>
        <begin position="1"/>
        <end position="10"/>
    </location>
</feature>
<gene>
    <name evidence="2" type="ORF">ISN45_At05g042530</name>
</gene>
<comment type="caution">
    <text evidence="2">The sequence shown here is derived from an EMBL/GenBank/DDBJ whole genome shotgun (WGS) entry which is preliminary data.</text>
</comment>
<protein>
    <submittedName>
        <fullName evidence="2">Uncharacterized protein</fullName>
    </submittedName>
</protein>
<accession>A0A8T2DDR3</accession>
<organism evidence="2 3">
    <name type="scientific">Arabidopsis thaliana x Arabidopsis arenosa</name>
    <dbReference type="NCBI Taxonomy" id="1240361"/>
    <lineage>
        <taxon>Eukaryota</taxon>
        <taxon>Viridiplantae</taxon>
        <taxon>Streptophyta</taxon>
        <taxon>Embryophyta</taxon>
        <taxon>Tracheophyta</taxon>
        <taxon>Spermatophyta</taxon>
        <taxon>Magnoliopsida</taxon>
        <taxon>eudicotyledons</taxon>
        <taxon>Gunneridae</taxon>
        <taxon>Pentapetalae</taxon>
        <taxon>rosids</taxon>
        <taxon>malvids</taxon>
        <taxon>Brassicales</taxon>
        <taxon>Brassicaceae</taxon>
        <taxon>Camelineae</taxon>
        <taxon>Arabidopsis</taxon>
    </lineage>
</organism>
<dbReference type="Proteomes" id="UP000694240">
    <property type="component" value="Chromosome 5"/>
</dbReference>
<keyword evidence="3" id="KW-1185">Reference proteome</keyword>
<evidence type="ECO:0000313" key="3">
    <source>
        <dbReference type="Proteomes" id="UP000694240"/>
    </source>
</evidence>
<evidence type="ECO:0000256" key="1">
    <source>
        <dbReference type="SAM" id="MobiDB-lite"/>
    </source>
</evidence>
<name>A0A8T2DDR3_9BRAS</name>
<proteinExistence type="predicted"/>
<evidence type="ECO:0000313" key="2">
    <source>
        <dbReference type="EMBL" id="KAG7605231.1"/>
    </source>
</evidence>